<feature type="region of interest" description="Disordered" evidence="1">
    <location>
        <begin position="1"/>
        <end position="46"/>
    </location>
</feature>
<dbReference type="EMBL" id="LPWG01000010">
    <property type="protein sequence ID" value="ODR99931.1"/>
    <property type="molecule type" value="Genomic_DNA"/>
</dbReference>
<comment type="caution">
    <text evidence="2">The sequence shown here is derived from an EMBL/GenBank/DDBJ whole genome shotgun (WGS) entry which is preliminary data.</text>
</comment>
<proteinExistence type="predicted"/>
<evidence type="ECO:0000313" key="2">
    <source>
        <dbReference type="EMBL" id="ODR99931.1"/>
    </source>
</evidence>
<evidence type="ECO:0000313" key="3">
    <source>
        <dbReference type="Proteomes" id="UP000094501"/>
    </source>
</evidence>
<sequence>MLTKPTAVAASEPDTSEQGDESWSPFGPSVPSQPATFAASQPQAAPAPVVQMVKPVDEVISAPPKVAQAATPGTSPGTSTFAKTSAR</sequence>
<organism evidence="2 3">
    <name type="scientific">Methyloceanibacter methanicus</name>
    <dbReference type="NCBI Taxonomy" id="1774968"/>
    <lineage>
        <taxon>Bacteria</taxon>
        <taxon>Pseudomonadati</taxon>
        <taxon>Pseudomonadota</taxon>
        <taxon>Alphaproteobacteria</taxon>
        <taxon>Hyphomicrobiales</taxon>
        <taxon>Hyphomicrobiaceae</taxon>
        <taxon>Methyloceanibacter</taxon>
    </lineage>
</organism>
<dbReference type="AlphaFoldDB" id="A0A1E3W352"/>
<feature type="compositionally biased region" description="Polar residues" evidence="1">
    <location>
        <begin position="71"/>
        <end position="87"/>
    </location>
</feature>
<keyword evidence="3" id="KW-1185">Reference proteome</keyword>
<feature type="compositionally biased region" description="Low complexity" evidence="1">
    <location>
        <begin position="32"/>
        <end position="46"/>
    </location>
</feature>
<reference evidence="2 3" key="1">
    <citation type="journal article" date="2016" name="Environ. Microbiol.">
        <title>New Methyloceanibacter diversity from North Sea sediments includes methanotroph containing solely the soluble methane monooxygenase.</title>
        <authorList>
            <person name="Vekeman B."/>
            <person name="Kerckhof F.M."/>
            <person name="Cremers G."/>
            <person name="de Vos P."/>
            <person name="Vandamme P."/>
            <person name="Boon N."/>
            <person name="Op den Camp H.J."/>
            <person name="Heylen K."/>
        </authorList>
    </citation>
    <scope>NUCLEOTIDE SEQUENCE [LARGE SCALE GENOMIC DNA]</scope>
    <source>
        <strain evidence="2 3">R-67174</strain>
    </source>
</reference>
<dbReference type="Proteomes" id="UP000094501">
    <property type="component" value="Unassembled WGS sequence"/>
</dbReference>
<evidence type="ECO:0000256" key="1">
    <source>
        <dbReference type="SAM" id="MobiDB-lite"/>
    </source>
</evidence>
<feature type="region of interest" description="Disordered" evidence="1">
    <location>
        <begin position="64"/>
        <end position="87"/>
    </location>
</feature>
<gene>
    <name evidence="2" type="ORF">AUC68_02055</name>
</gene>
<name>A0A1E3W352_9HYPH</name>
<accession>A0A1E3W352</accession>
<protein>
    <submittedName>
        <fullName evidence="2">Uncharacterized protein</fullName>
    </submittedName>
</protein>